<sequence>MISHAIKCGTGHFHSDPAVADLEHQVADLAQRLELQEKQAADLQHFIIDEGAWNTNDVRSWQKPQERTSGRVNFSQKLSQVPKMTVSLRSVDTNKDFNTRVKVYTSGIDKTGFHHPC</sequence>
<organism evidence="2 3">
    <name type="scientific">Bionectria ochroleuca</name>
    <name type="common">Gliocladium roseum</name>
    <dbReference type="NCBI Taxonomy" id="29856"/>
    <lineage>
        <taxon>Eukaryota</taxon>
        <taxon>Fungi</taxon>
        <taxon>Dikarya</taxon>
        <taxon>Ascomycota</taxon>
        <taxon>Pezizomycotina</taxon>
        <taxon>Sordariomycetes</taxon>
        <taxon>Hypocreomycetidae</taxon>
        <taxon>Hypocreales</taxon>
        <taxon>Bionectriaceae</taxon>
        <taxon>Clonostachys</taxon>
    </lineage>
</organism>
<keyword evidence="3" id="KW-1185">Reference proteome</keyword>
<feature type="domain" description="H-type lectin" evidence="1">
    <location>
        <begin position="71"/>
        <end position="113"/>
    </location>
</feature>
<dbReference type="SUPFAM" id="SSF141086">
    <property type="entry name" value="Agglutinin HPA-like"/>
    <property type="match status" value="1"/>
</dbReference>
<gene>
    <name evidence="2" type="ORF">CLO192961_LOCUS305515</name>
</gene>
<dbReference type="Gene3D" id="2.60.40.2080">
    <property type="match status" value="1"/>
</dbReference>
<proteinExistence type="predicted"/>
<evidence type="ECO:0000313" key="3">
    <source>
        <dbReference type="Proteomes" id="UP000766486"/>
    </source>
</evidence>
<dbReference type="InterPro" id="IPR019019">
    <property type="entry name" value="H-type_lectin_domain"/>
</dbReference>
<dbReference type="Proteomes" id="UP000766486">
    <property type="component" value="Unassembled WGS sequence"/>
</dbReference>
<comment type="caution">
    <text evidence="2">The sequence shown here is derived from an EMBL/GenBank/DDBJ whole genome shotgun (WGS) entry which is preliminary data.</text>
</comment>
<evidence type="ECO:0000313" key="2">
    <source>
        <dbReference type="EMBL" id="VUC31519.1"/>
    </source>
</evidence>
<reference evidence="2 3" key="1">
    <citation type="submission" date="2019-06" db="EMBL/GenBank/DDBJ databases">
        <authorList>
            <person name="Broberg M."/>
        </authorList>
    </citation>
    <scope>NUCLEOTIDE SEQUENCE [LARGE SCALE GENOMIC DNA]</scope>
</reference>
<dbReference type="Pfam" id="PF09458">
    <property type="entry name" value="H_lectin"/>
    <property type="match status" value="1"/>
</dbReference>
<dbReference type="EMBL" id="CABFNS010000833">
    <property type="protein sequence ID" value="VUC31519.1"/>
    <property type="molecule type" value="Genomic_DNA"/>
</dbReference>
<name>A0ABY6ULJ8_BIOOC</name>
<dbReference type="InterPro" id="IPR037221">
    <property type="entry name" value="H-type_lectin_dom_sf"/>
</dbReference>
<evidence type="ECO:0000259" key="1">
    <source>
        <dbReference type="Pfam" id="PF09458"/>
    </source>
</evidence>
<protein>
    <recommendedName>
        <fullName evidence="1">H-type lectin domain-containing protein</fullName>
    </recommendedName>
</protein>
<accession>A0ABY6ULJ8</accession>